<organism evidence="7 8">
    <name type="scientific">Pristionchus fissidentatus</name>
    <dbReference type="NCBI Taxonomy" id="1538716"/>
    <lineage>
        <taxon>Eukaryota</taxon>
        <taxon>Metazoa</taxon>
        <taxon>Ecdysozoa</taxon>
        <taxon>Nematoda</taxon>
        <taxon>Chromadorea</taxon>
        <taxon>Rhabditida</taxon>
        <taxon>Rhabditina</taxon>
        <taxon>Diplogasteromorpha</taxon>
        <taxon>Diplogasteroidea</taxon>
        <taxon>Neodiplogasteridae</taxon>
        <taxon>Pristionchus</taxon>
    </lineage>
</organism>
<dbReference type="GO" id="GO:0008528">
    <property type="term" value="F:G protein-coupled peptide receptor activity"/>
    <property type="evidence" value="ECO:0007669"/>
    <property type="project" value="InterPro"/>
</dbReference>
<dbReference type="AlphaFoldDB" id="A0AAV5UR71"/>
<reference evidence="7" key="1">
    <citation type="submission" date="2023-10" db="EMBL/GenBank/DDBJ databases">
        <title>Genome assembly of Pristionchus species.</title>
        <authorList>
            <person name="Yoshida K."/>
            <person name="Sommer R.J."/>
        </authorList>
    </citation>
    <scope>NUCLEOTIDE SEQUENCE</scope>
    <source>
        <strain evidence="7">RS5133</strain>
    </source>
</reference>
<keyword evidence="8" id="KW-1185">Reference proteome</keyword>
<sequence length="348" mass="40122">NLTCQFISYDSVANTDTTNVTRFIFQIYRQFYVYFVIIFGPINIFANMLSMFVLTRKELRSTYNYLFFAMTLDHTIVVVFLVATVTRSSFTSNCDPNNNTLLLAIFNIVASNAMDIFRAHSSWVAVMIATLRYVMIRKRRQLDYNFRMIFLICLISFTLLLIASTPVFLSTSIQWRPMTEVCRRRNTTNLVGLIVPVVRESEWVYHHDCLLLRVTYFISGTLYNGVPCLLLFVLSILLLRHLQLIRKEFVSASKKTNDQSGADDRVTKMMAVILITTIISQMPHTVLNILVAFLPNGFRANIVDRLSNIIMTIMLVTSACNLFVYLSMSQKFREVYSAIKFSFLCMGK</sequence>
<dbReference type="GO" id="GO:0005886">
    <property type="term" value="C:plasma membrane"/>
    <property type="evidence" value="ECO:0007669"/>
    <property type="project" value="TreeGrafter"/>
</dbReference>
<feature type="transmembrane region" description="Helical" evidence="5">
    <location>
        <begin position="216"/>
        <end position="239"/>
    </location>
</feature>
<protein>
    <recommendedName>
        <fullName evidence="6">G-protein coupled receptors family 1 profile domain-containing protein</fullName>
    </recommendedName>
</protein>
<evidence type="ECO:0000313" key="8">
    <source>
        <dbReference type="Proteomes" id="UP001432322"/>
    </source>
</evidence>
<feature type="transmembrane region" description="Helical" evidence="5">
    <location>
        <begin position="31"/>
        <end position="53"/>
    </location>
</feature>
<feature type="non-terminal residue" evidence="7">
    <location>
        <position position="1"/>
    </location>
</feature>
<feature type="domain" description="G-protein coupled receptors family 1 profile" evidence="6">
    <location>
        <begin position="46"/>
        <end position="325"/>
    </location>
</feature>
<evidence type="ECO:0000256" key="1">
    <source>
        <dbReference type="ARBA" id="ARBA00004370"/>
    </source>
</evidence>
<dbReference type="EMBL" id="BTSY01000001">
    <property type="protein sequence ID" value="GMT08819.1"/>
    <property type="molecule type" value="Genomic_DNA"/>
</dbReference>
<gene>
    <name evidence="7" type="ORF">PFISCL1PPCAC_116</name>
</gene>
<evidence type="ECO:0000256" key="4">
    <source>
        <dbReference type="ARBA" id="ARBA00023136"/>
    </source>
</evidence>
<dbReference type="Proteomes" id="UP001432322">
    <property type="component" value="Unassembled WGS sequence"/>
</dbReference>
<feature type="transmembrane region" description="Helical" evidence="5">
    <location>
        <begin position="120"/>
        <end position="136"/>
    </location>
</feature>
<dbReference type="Pfam" id="PF10324">
    <property type="entry name" value="7TM_GPCR_Srw"/>
    <property type="match status" value="1"/>
</dbReference>
<evidence type="ECO:0000256" key="3">
    <source>
        <dbReference type="ARBA" id="ARBA00022989"/>
    </source>
</evidence>
<dbReference type="PANTHER" id="PTHR46273">
    <property type="entry name" value="MYOSUPPRESSIN RECEPTOR 1, ISOFORM B-RELATED"/>
    <property type="match status" value="1"/>
</dbReference>
<evidence type="ECO:0000256" key="2">
    <source>
        <dbReference type="ARBA" id="ARBA00022692"/>
    </source>
</evidence>
<name>A0AAV5UR71_9BILA</name>
<dbReference type="InterPro" id="IPR019427">
    <property type="entry name" value="7TM_GPCR_serpentine_rcpt_Srw"/>
</dbReference>
<feature type="transmembrane region" description="Helical" evidence="5">
    <location>
        <begin position="65"/>
        <end position="85"/>
    </location>
</feature>
<comment type="subcellular location">
    <subcellularLocation>
        <location evidence="1">Membrane</location>
    </subcellularLocation>
</comment>
<keyword evidence="4 5" id="KW-0472">Membrane</keyword>
<evidence type="ECO:0000313" key="7">
    <source>
        <dbReference type="EMBL" id="GMT08819.1"/>
    </source>
</evidence>
<accession>A0AAV5UR71</accession>
<evidence type="ECO:0000256" key="5">
    <source>
        <dbReference type="SAM" id="Phobius"/>
    </source>
</evidence>
<dbReference type="PANTHER" id="PTHR46273:SF14">
    <property type="entry name" value="G-PROTEIN COUPLED RECEPTOR DMSR-1"/>
    <property type="match status" value="1"/>
</dbReference>
<feature type="transmembrane region" description="Helical" evidence="5">
    <location>
        <begin position="306"/>
        <end position="326"/>
    </location>
</feature>
<keyword evidence="2 5" id="KW-0812">Transmembrane</keyword>
<dbReference type="SUPFAM" id="SSF81321">
    <property type="entry name" value="Family A G protein-coupled receptor-like"/>
    <property type="match status" value="1"/>
</dbReference>
<dbReference type="Gene3D" id="1.20.1070.10">
    <property type="entry name" value="Rhodopsin 7-helix transmembrane proteins"/>
    <property type="match status" value="1"/>
</dbReference>
<dbReference type="InterPro" id="IPR017452">
    <property type="entry name" value="GPCR_Rhodpsn_7TM"/>
</dbReference>
<proteinExistence type="predicted"/>
<dbReference type="PROSITE" id="PS50262">
    <property type="entry name" value="G_PROTEIN_RECEP_F1_2"/>
    <property type="match status" value="1"/>
</dbReference>
<dbReference type="InterPro" id="IPR053219">
    <property type="entry name" value="GPCR_Dmsr-1"/>
</dbReference>
<evidence type="ECO:0000259" key="6">
    <source>
        <dbReference type="PROSITE" id="PS50262"/>
    </source>
</evidence>
<feature type="transmembrane region" description="Helical" evidence="5">
    <location>
        <begin position="148"/>
        <end position="169"/>
    </location>
</feature>
<keyword evidence="3 5" id="KW-1133">Transmembrane helix</keyword>
<feature type="transmembrane region" description="Helical" evidence="5">
    <location>
        <begin position="271"/>
        <end position="294"/>
    </location>
</feature>
<comment type="caution">
    <text evidence="7">The sequence shown here is derived from an EMBL/GenBank/DDBJ whole genome shotgun (WGS) entry which is preliminary data.</text>
</comment>